<gene>
    <name evidence="2" type="ORF">DFR56_10487</name>
</gene>
<reference evidence="2 3" key="1">
    <citation type="submission" date="2018-05" db="EMBL/GenBank/DDBJ databases">
        <title>Genomic Encyclopedia of Type Strains, Phase IV (KMG-IV): sequencing the most valuable type-strain genomes for metagenomic binning, comparative biology and taxonomic classification.</title>
        <authorList>
            <person name="Goeker M."/>
        </authorList>
    </citation>
    <scope>NUCLEOTIDE SEQUENCE [LARGE SCALE GENOMIC DNA]</scope>
    <source>
        <strain evidence="2 3">DSM 28556</strain>
    </source>
</reference>
<evidence type="ECO:0000259" key="1">
    <source>
        <dbReference type="Pfam" id="PF13936"/>
    </source>
</evidence>
<dbReference type="Proteomes" id="UP000247978">
    <property type="component" value="Unassembled WGS sequence"/>
</dbReference>
<sequence length="88" mass="10084">MLITTKNIYGGIPISLLQSNPKPRKNKHITERERYDIEKLSEMGLKPAAIAKQLDRHKLTIEREIARGTVKQLNSDLSKRYDYCADAS</sequence>
<dbReference type="AlphaFoldDB" id="A0A2V3W0X0"/>
<dbReference type="RefSeq" id="WP_377723263.1">
    <property type="nucleotide sequence ID" value="NZ_JBHUHB010000001.1"/>
</dbReference>
<feature type="domain" description="Transposase IS30-like HTH" evidence="1">
    <location>
        <begin position="25"/>
        <end position="68"/>
    </location>
</feature>
<keyword evidence="3" id="KW-1185">Reference proteome</keyword>
<dbReference type="EMBL" id="QJJQ01000004">
    <property type="protein sequence ID" value="PXW87937.1"/>
    <property type="molecule type" value="Genomic_DNA"/>
</dbReference>
<evidence type="ECO:0000313" key="2">
    <source>
        <dbReference type="EMBL" id="PXW87937.1"/>
    </source>
</evidence>
<name>A0A2V3W0X0_9BACI</name>
<organism evidence="2 3">
    <name type="scientific">Pseudogracilibacillus auburnensis</name>
    <dbReference type="NCBI Taxonomy" id="1494959"/>
    <lineage>
        <taxon>Bacteria</taxon>
        <taxon>Bacillati</taxon>
        <taxon>Bacillota</taxon>
        <taxon>Bacilli</taxon>
        <taxon>Bacillales</taxon>
        <taxon>Bacillaceae</taxon>
        <taxon>Pseudogracilibacillus</taxon>
    </lineage>
</organism>
<protein>
    <submittedName>
        <fullName evidence="2">Helix-turn-helix protein</fullName>
    </submittedName>
</protein>
<accession>A0A2V3W0X0</accession>
<dbReference type="InterPro" id="IPR025246">
    <property type="entry name" value="IS30-like_HTH"/>
</dbReference>
<comment type="caution">
    <text evidence="2">The sequence shown here is derived from an EMBL/GenBank/DDBJ whole genome shotgun (WGS) entry which is preliminary data.</text>
</comment>
<evidence type="ECO:0000313" key="3">
    <source>
        <dbReference type="Proteomes" id="UP000247978"/>
    </source>
</evidence>
<dbReference type="Pfam" id="PF13936">
    <property type="entry name" value="HTH_38"/>
    <property type="match status" value="1"/>
</dbReference>
<proteinExistence type="predicted"/>